<evidence type="ECO:0000313" key="2">
    <source>
        <dbReference type="EMBL" id="CAC5403246.1"/>
    </source>
</evidence>
<proteinExistence type="predicted"/>
<gene>
    <name evidence="2" type="ORF">MCOR_37151</name>
</gene>
<dbReference type="AlphaFoldDB" id="A0A6J8D5N2"/>
<sequence>MAAATESSSSRVSKPPSKFSDCLMGVDFDKMFEDKPVNDPSKIEIAVEHPQCEGKTNNVTFKTSPSRIELWKKKIILSHFGQSKTTLLKEGSVIRVSCDINTDKTCSIKIHFFNTGSVVIQGAKCTAFFDQYFSTLKSKTESDFDNEVFINNHDNTAVDVHDVSDNDCSQTKPKQLDIETIDSNNNSTGIIELDTVDDNKTSTPSRKSKSSVNNLSTPKDRVLQHGKSIDSRFTEIQTILSTIDNSIKTFVNMLSDLKHSTDHVPNNMQSMITEIVLLLKQK</sequence>
<evidence type="ECO:0000313" key="3">
    <source>
        <dbReference type="Proteomes" id="UP000507470"/>
    </source>
</evidence>
<evidence type="ECO:0000256" key="1">
    <source>
        <dbReference type="SAM" id="MobiDB-lite"/>
    </source>
</evidence>
<dbReference type="EMBL" id="CACVKT020006708">
    <property type="protein sequence ID" value="CAC5403246.1"/>
    <property type="molecule type" value="Genomic_DNA"/>
</dbReference>
<dbReference type="Proteomes" id="UP000507470">
    <property type="component" value="Unassembled WGS sequence"/>
</dbReference>
<accession>A0A6J8D5N2</accession>
<reference evidence="2 3" key="1">
    <citation type="submission" date="2020-06" db="EMBL/GenBank/DDBJ databases">
        <authorList>
            <person name="Li R."/>
            <person name="Bekaert M."/>
        </authorList>
    </citation>
    <scope>NUCLEOTIDE SEQUENCE [LARGE SCALE GENOMIC DNA]</scope>
    <source>
        <strain evidence="3">wild</strain>
    </source>
</reference>
<protein>
    <submittedName>
        <fullName evidence="2">Uncharacterized protein</fullName>
    </submittedName>
</protein>
<organism evidence="2 3">
    <name type="scientific">Mytilus coruscus</name>
    <name type="common">Sea mussel</name>
    <dbReference type="NCBI Taxonomy" id="42192"/>
    <lineage>
        <taxon>Eukaryota</taxon>
        <taxon>Metazoa</taxon>
        <taxon>Spiralia</taxon>
        <taxon>Lophotrochozoa</taxon>
        <taxon>Mollusca</taxon>
        <taxon>Bivalvia</taxon>
        <taxon>Autobranchia</taxon>
        <taxon>Pteriomorphia</taxon>
        <taxon>Mytilida</taxon>
        <taxon>Mytiloidea</taxon>
        <taxon>Mytilidae</taxon>
        <taxon>Mytilinae</taxon>
        <taxon>Mytilus</taxon>
    </lineage>
</organism>
<dbReference type="OrthoDB" id="10445948at2759"/>
<keyword evidence="3" id="KW-1185">Reference proteome</keyword>
<name>A0A6J8D5N2_MYTCO</name>
<feature type="region of interest" description="Disordered" evidence="1">
    <location>
        <begin position="196"/>
        <end position="218"/>
    </location>
</feature>